<evidence type="ECO:0000313" key="3">
    <source>
        <dbReference type="Proteomes" id="UP001500908"/>
    </source>
</evidence>
<sequence length="63" mass="7211">MTTNQLTWHISSYSSGSGNCVEAAETPHTAFIRDTHHRELGHLTFPVQEWGRFLEALKERKLS</sequence>
<name>A0ABP7G0M7_9ACTN</name>
<gene>
    <name evidence="2" type="ORF">GCM10022402_34100</name>
</gene>
<reference evidence="3" key="1">
    <citation type="journal article" date="2019" name="Int. J. Syst. Evol. Microbiol.">
        <title>The Global Catalogue of Microorganisms (GCM) 10K type strain sequencing project: providing services to taxonomists for standard genome sequencing and annotation.</title>
        <authorList>
            <consortium name="The Broad Institute Genomics Platform"/>
            <consortium name="The Broad Institute Genome Sequencing Center for Infectious Disease"/>
            <person name="Wu L."/>
            <person name="Ma J."/>
        </authorList>
    </citation>
    <scope>NUCLEOTIDE SEQUENCE [LARGE SCALE GENOMIC DNA]</scope>
    <source>
        <strain evidence="3">JCM 17137</strain>
    </source>
</reference>
<feature type="domain" description="DUF397" evidence="1">
    <location>
        <begin position="6"/>
        <end position="58"/>
    </location>
</feature>
<evidence type="ECO:0000259" key="1">
    <source>
        <dbReference type="Pfam" id="PF04149"/>
    </source>
</evidence>
<organism evidence="2 3">
    <name type="scientific">Salinactinospora qingdaonensis</name>
    <dbReference type="NCBI Taxonomy" id="702744"/>
    <lineage>
        <taxon>Bacteria</taxon>
        <taxon>Bacillati</taxon>
        <taxon>Actinomycetota</taxon>
        <taxon>Actinomycetes</taxon>
        <taxon>Streptosporangiales</taxon>
        <taxon>Nocardiopsidaceae</taxon>
        <taxon>Salinactinospora</taxon>
    </lineage>
</organism>
<accession>A0ABP7G0M7</accession>
<proteinExistence type="predicted"/>
<keyword evidence="3" id="KW-1185">Reference proteome</keyword>
<dbReference type="EMBL" id="BAABDD010000017">
    <property type="protein sequence ID" value="GAA3752339.1"/>
    <property type="molecule type" value="Genomic_DNA"/>
</dbReference>
<dbReference type="Proteomes" id="UP001500908">
    <property type="component" value="Unassembled WGS sequence"/>
</dbReference>
<comment type="caution">
    <text evidence="2">The sequence shown here is derived from an EMBL/GenBank/DDBJ whole genome shotgun (WGS) entry which is preliminary data.</text>
</comment>
<dbReference type="RefSeq" id="WP_344973018.1">
    <property type="nucleotide sequence ID" value="NZ_BAABDD010000017.1"/>
</dbReference>
<evidence type="ECO:0000313" key="2">
    <source>
        <dbReference type="EMBL" id="GAA3752339.1"/>
    </source>
</evidence>
<dbReference type="Pfam" id="PF04149">
    <property type="entry name" value="DUF397"/>
    <property type="match status" value="1"/>
</dbReference>
<protein>
    <recommendedName>
        <fullName evidence="1">DUF397 domain-containing protein</fullName>
    </recommendedName>
</protein>
<dbReference type="InterPro" id="IPR007278">
    <property type="entry name" value="DUF397"/>
</dbReference>